<evidence type="ECO:0000313" key="2">
    <source>
        <dbReference type="Proteomes" id="UP000002668"/>
    </source>
</evidence>
<organism evidence="2">
    <name type="scientific">Leptosphaeria maculans (strain JN3 / isolate v23.1.3 / race Av1-4-5-6-7-8)</name>
    <name type="common">Blackleg fungus</name>
    <name type="synonym">Phoma lingam</name>
    <dbReference type="NCBI Taxonomy" id="985895"/>
    <lineage>
        <taxon>Eukaryota</taxon>
        <taxon>Fungi</taxon>
        <taxon>Dikarya</taxon>
        <taxon>Ascomycota</taxon>
        <taxon>Pezizomycotina</taxon>
        <taxon>Dothideomycetes</taxon>
        <taxon>Pleosporomycetidae</taxon>
        <taxon>Pleosporales</taxon>
        <taxon>Pleosporineae</taxon>
        <taxon>Leptosphaeriaceae</taxon>
        <taxon>Plenodomus</taxon>
        <taxon>Plenodomus lingam/Leptosphaeria maculans species complex</taxon>
    </lineage>
</organism>
<accession>E4ZYP8</accession>
<protein>
    <submittedName>
        <fullName evidence="1">Predicted protein</fullName>
    </submittedName>
</protein>
<name>E4ZYP8_LEPMJ</name>
<reference evidence="2" key="1">
    <citation type="journal article" date="2011" name="Nat. Commun.">
        <title>Effector diversification within compartments of the Leptosphaeria maculans genome affected by Repeat-Induced Point mutations.</title>
        <authorList>
            <person name="Rouxel T."/>
            <person name="Grandaubert J."/>
            <person name="Hane J.K."/>
            <person name="Hoede C."/>
            <person name="van de Wouw A.P."/>
            <person name="Couloux A."/>
            <person name="Dominguez V."/>
            <person name="Anthouard V."/>
            <person name="Bally P."/>
            <person name="Bourras S."/>
            <person name="Cozijnsen A.J."/>
            <person name="Ciuffetti L.M."/>
            <person name="Degrave A."/>
            <person name="Dilmaghani A."/>
            <person name="Duret L."/>
            <person name="Fudal I."/>
            <person name="Goodwin S.B."/>
            <person name="Gout L."/>
            <person name="Glaser N."/>
            <person name="Linglin J."/>
            <person name="Kema G.H.J."/>
            <person name="Lapalu N."/>
            <person name="Lawrence C.B."/>
            <person name="May K."/>
            <person name="Meyer M."/>
            <person name="Ollivier B."/>
            <person name="Poulain J."/>
            <person name="Schoch C.L."/>
            <person name="Simon A."/>
            <person name="Spatafora J.W."/>
            <person name="Stachowiak A."/>
            <person name="Turgeon B.G."/>
            <person name="Tyler B.M."/>
            <person name="Vincent D."/>
            <person name="Weissenbach J."/>
            <person name="Amselem J."/>
            <person name="Quesneville H."/>
            <person name="Oliver R.P."/>
            <person name="Wincker P."/>
            <person name="Balesdent M.-H."/>
            <person name="Howlett B.J."/>
        </authorList>
    </citation>
    <scope>NUCLEOTIDE SEQUENCE [LARGE SCALE GENOMIC DNA]</scope>
    <source>
        <strain evidence="2">JN3 / isolate v23.1.3 / race Av1-4-5-6-7-8</strain>
    </source>
</reference>
<dbReference type="AlphaFoldDB" id="E4ZYP8"/>
<proteinExistence type="predicted"/>
<evidence type="ECO:0000313" key="1">
    <source>
        <dbReference type="EMBL" id="CBX96574.1"/>
    </source>
</evidence>
<gene>
    <name evidence="1" type="ORF">LEMA_P108390.1</name>
</gene>
<dbReference type="EMBL" id="FP929129">
    <property type="protein sequence ID" value="CBX96574.1"/>
    <property type="molecule type" value="Genomic_DNA"/>
</dbReference>
<sequence>MSLQFAIVKTHQAFKASISLDPKVRVPAPVFLDCEYRNWSDVVSFALISYCRTIICAMIQRYTMDAPITWIVILSPREECCISIVTWSSASDGL</sequence>
<keyword evidence="2" id="KW-1185">Reference proteome</keyword>
<dbReference type="Proteomes" id="UP000002668">
    <property type="component" value="Genome"/>
</dbReference>
<dbReference type="VEuPathDB" id="FungiDB:LEMA_P108390.1"/>
<dbReference type="InParanoid" id="E4ZYP8"/>
<dbReference type="HOGENOM" id="CLU_2386581_0_0_1"/>